<sequence>MVEGEQVRLTTRQQLAQELYGSLAEPDGRDFTQELLEERRAEAERAKP</sequence>
<dbReference type="Proteomes" id="UP000536909">
    <property type="component" value="Unassembled WGS sequence"/>
</dbReference>
<keyword evidence="2" id="KW-1185">Reference proteome</keyword>
<evidence type="ECO:0000313" key="2">
    <source>
        <dbReference type="Proteomes" id="UP000536909"/>
    </source>
</evidence>
<reference evidence="1 2" key="1">
    <citation type="submission" date="2020-08" db="EMBL/GenBank/DDBJ databases">
        <title>Genomic Encyclopedia of Type Strains, Phase IV (KMG-IV): sequencing the most valuable type-strain genomes for metagenomic binning, comparative biology and taxonomic classification.</title>
        <authorList>
            <person name="Goeker M."/>
        </authorList>
    </citation>
    <scope>NUCLEOTIDE SEQUENCE [LARGE SCALE GENOMIC DNA]</scope>
    <source>
        <strain evidence="1 2">DSM 105434</strain>
    </source>
</reference>
<comment type="caution">
    <text evidence="1">The sequence shown here is derived from an EMBL/GenBank/DDBJ whole genome shotgun (WGS) entry which is preliminary data.</text>
</comment>
<organism evidence="1 2">
    <name type="scientific">Deinococcus metallilatus</name>
    <dbReference type="NCBI Taxonomy" id="1211322"/>
    <lineage>
        <taxon>Bacteria</taxon>
        <taxon>Thermotogati</taxon>
        <taxon>Deinococcota</taxon>
        <taxon>Deinococci</taxon>
        <taxon>Deinococcales</taxon>
        <taxon>Deinococcaceae</taxon>
        <taxon>Deinococcus</taxon>
    </lineage>
</organism>
<name>A0ABR6MVB7_9DEIO</name>
<protein>
    <submittedName>
        <fullName evidence="1">Uncharacterized protein</fullName>
    </submittedName>
</protein>
<evidence type="ECO:0000313" key="1">
    <source>
        <dbReference type="EMBL" id="MBB5294897.1"/>
    </source>
</evidence>
<dbReference type="RefSeq" id="WP_241687202.1">
    <property type="nucleotide sequence ID" value="NZ_BSUI01000017.1"/>
</dbReference>
<dbReference type="EMBL" id="JACHFV010000005">
    <property type="protein sequence ID" value="MBB5294897.1"/>
    <property type="molecule type" value="Genomic_DNA"/>
</dbReference>
<gene>
    <name evidence="1" type="ORF">HNQ10_001718</name>
</gene>
<proteinExistence type="predicted"/>
<accession>A0ABR6MVB7</accession>